<name>A0A3Q9HP41_9FIRM</name>
<evidence type="ECO:0000313" key="2">
    <source>
        <dbReference type="EMBL" id="AZR72478.1"/>
    </source>
</evidence>
<dbReference type="InterPro" id="IPR019734">
    <property type="entry name" value="TPR_rpt"/>
</dbReference>
<organism evidence="2 3">
    <name type="scientific">Anoxybacter fermentans</name>
    <dbReference type="NCBI Taxonomy" id="1323375"/>
    <lineage>
        <taxon>Bacteria</taxon>
        <taxon>Bacillati</taxon>
        <taxon>Bacillota</taxon>
        <taxon>Clostridia</taxon>
        <taxon>Halanaerobiales</taxon>
        <taxon>Anoxybacter</taxon>
    </lineage>
</organism>
<dbReference type="Pfam" id="PF13181">
    <property type="entry name" value="TPR_8"/>
    <property type="match status" value="1"/>
</dbReference>
<keyword evidence="1" id="KW-0802">TPR repeat</keyword>
<dbReference type="RefSeq" id="WP_127015808.1">
    <property type="nucleotide sequence ID" value="NZ_CP016379.1"/>
</dbReference>
<gene>
    <name evidence="2" type="ORF">BBF96_03220</name>
</gene>
<dbReference type="KEGG" id="aft:BBF96_03220"/>
<dbReference type="PANTHER" id="PTHR12558">
    <property type="entry name" value="CELL DIVISION CYCLE 16,23,27"/>
    <property type="match status" value="1"/>
</dbReference>
<feature type="repeat" description="TPR" evidence="1">
    <location>
        <begin position="117"/>
        <end position="150"/>
    </location>
</feature>
<feature type="repeat" description="TPR" evidence="1">
    <location>
        <begin position="185"/>
        <end position="218"/>
    </location>
</feature>
<proteinExistence type="predicted"/>
<dbReference type="Pfam" id="PF13424">
    <property type="entry name" value="TPR_12"/>
    <property type="match status" value="1"/>
</dbReference>
<dbReference type="SMART" id="SM00028">
    <property type="entry name" value="TPR"/>
    <property type="match status" value="3"/>
</dbReference>
<dbReference type="AlphaFoldDB" id="A0A3Q9HP41"/>
<feature type="repeat" description="TPR" evidence="1">
    <location>
        <begin position="151"/>
        <end position="184"/>
    </location>
</feature>
<accession>A0A3Q9HP41</accession>
<keyword evidence="3" id="KW-1185">Reference proteome</keyword>
<dbReference type="Gene3D" id="1.25.40.10">
    <property type="entry name" value="Tetratricopeptide repeat domain"/>
    <property type="match status" value="1"/>
</dbReference>
<evidence type="ECO:0000313" key="3">
    <source>
        <dbReference type="Proteomes" id="UP000267250"/>
    </source>
</evidence>
<dbReference type="PANTHER" id="PTHR12558:SF13">
    <property type="entry name" value="CELL DIVISION CYCLE PROTEIN 27 HOMOLOG"/>
    <property type="match status" value="1"/>
</dbReference>
<protein>
    <submittedName>
        <fullName evidence="2">Uncharacterized protein</fullName>
    </submittedName>
</protein>
<dbReference type="SUPFAM" id="SSF48452">
    <property type="entry name" value="TPR-like"/>
    <property type="match status" value="1"/>
</dbReference>
<dbReference type="PROSITE" id="PS50293">
    <property type="entry name" value="TPR_REGION"/>
    <property type="match status" value="1"/>
</dbReference>
<dbReference type="EMBL" id="CP016379">
    <property type="protein sequence ID" value="AZR72478.1"/>
    <property type="molecule type" value="Genomic_DNA"/>
</dbReference>
<dbReference type="OrthoDB" id="9791784at2"/>
<dbReference type="Proteomes" id="UP000267250">
    <property type="component" value="Chromosome"/>
</dbReference>
<sequence>MKGQERFRVELGRLQDYCQEAIQIFGDEEDSINKIQEVCSNLRSFMGRLFAIAEELNEKSRKGVTYSEGEASESNTLFDCIKSFRRRNVYYDLLNFEEAVYELRRVVDESTDPHVIASAYNGLGHIYAIRKMYAPAIYYFNKVVEFYPGNSDGYFNLGAVYFNLGFYDEARYYFQQAIYHHTDDWEAYFHLGRTFEKLGELDTAVYYIQKAREIKYSQPAVVMVTR</sequence>
<dbReference type="InterPro" id="IPR011990">
    <property type="entry name" value="TPR-like_helical_dom_sf"/>
</dbReference>
<evidence type="ECO:0000256" key="1">
    <source>
        <dbReference type="PROSITE-ProRule" id="PRU00339"/>
    </source>
</evidence>
<dbReference type="PROSITE" id="PS50005">
    <property type="entry name" value="TPR"/>
    <property type="match status" value="3"/>
</dbReference>
<reference evidence="2 3" key="1">
    <citation type="submission" date="2016-07" db="EMBL/GenBank/DDBJ databases">
        <title>Genome and transcriptome analysis of iron-reducing fermentative bacteria Anoxybacter fermentans.</title>
        <authorList>
            <person name="Zeng X."/>
            <person name="Shao Z."/>
        </authorList>
    </citation>
    <scope>NUCLEOTIDE SEQUENCE [LARGE SCALE GENOMIC DNA]</scope>
    <source>
        <strain evidence="2 3">DY22613</strain>
    </source>
</reference>